<evidence type="ECO:0000256" key="5">
    <source>
        <dbReference type="SAM" id="MobiDB-lite"/>
    </source>
</evidence>
<feature type="compositionally biased region" description="Low complexity" evidence="5">
    <location>
        <begin position="131"/>
        <end position="151"/>
    </location>
</feature>
<evidence type="ECO:0000256" key="2">
    <source>
        <dbReference type="ARBA" id="ARBA00022692"/>
    </source>
</evidence>
<feature type="non-terminal residue" evidence="7">
    <location>
        <position position="1"/>
    </location>
</feature>
<proteinExistence type="predicted"/>
<evidence type="ECO:0000313" key="8">
    <source>
        <dbReference type="Proteomes" id="UP000324897"/>
    </source>
</evidence>
<reference evidence="7 8" key="1">
    <citation type="journal article" date="2019" name="Sci. Rep.">
        <title>A high-quality genome of Eragrostis curvula grass provides insights into Poaceae evolution and supports new strategies to enhance forage quality.</title>
        <authorList>
            <person name="Carballo J."/>
            <person name="Santos B.A.C.M."/>
            <person name="Zappacosta D."/>
            <person name="Garbus I."/>
            <person name="Selva J.P."/>
            <person name="Gallo C.A."/>
            <person name="Diaz A."/>
            <person name="Albertini E."/>
            <person name="Caccamo M."/>
            <person name="Echenique V."/>
        </authorList>
    </citation>
    <scope>NUCLEOTIDE SEQUENCE [LARGE SCALE GENOMIC DNA]</scope>
    <source>
        <strain evidence="8">cv. Victoria</strain>
        <tissue evidence="7">Leaf</tissue>
    </source>
</reference>
<dbReference type="Proteomes" id="UP000324897">
    <property type="component" value="Chromosome 7"/>
</dbReference>
<keyword evidence="8" id="KW-1185">Reference proteome</keyword>
<protein>
    <recommendedName>
        <fullName evidence="9">Major facilitator superfamily (MFS) profile domain-containing protein</fullName>
    </recommendedName>
</protein>
<sequence>MPVRLGWRVMYAAGVLPPLFLGVGMLAMPKSPRWLAIRERHTDTPAVLVPRAHLGHPGRGRPLPRGDQARHCQQRPAAAASGKTGKSCFSTRRRACTASSPVSSGSTSYSKPPASTRSCCTAFAPATSFVTSEGPLGSSTPPPLLTSTPSECPRRSAQPQLRRRITNLVQIHTDLGFFGASGGRVCWQSRGQGSKNDKMHEGLQVLSGTLLFRISEFAFGLSGDTQANQLFPSGTRPRTYRATYKYKGYPRVSFTPIFHPTDQLSALEGLEPRVRLRPAVGQTRYRPEGNRLKTLKERLRYIPERHRALAVTSTPAAMDATAAGVA</sequence>
<dbReference type="InterPro" id="IPR005828">
    <property type="entry name" value="MFS_sugar_transport-like"/>
</dbReference>
<evidence type="ECO:0000256" key="4">
    <source>
        <dbReference type="ARBA" id="ARBA00023136"/>
    </source>
</evidence>
<feature type="region of interest" description="Disordered" evidence="5">
    <location>
        <begin position="131"/>
        <end position="157"/>
    </location>
</feature>
<dbReference type="InterPro" id="IPR036259">
    <property type="entry name" value="MFS_trans_sf"/>
</dbReference>
<evidence type="ECO:0000256" key="1">
    <source>
        <dbReference type="ARBA" id="ARBA00004370"/>
    </source>
</evidence>
<feature type="transmembrane region" description="Helical" evidence="6">
    <location>
        <begin position="6"/>
        <end position="28"/>
    </location>
</feature>
<dbReference type="AlphaFoldDB" id="A0A5J9U4X4"/>
<dbReference type="OrthoDB" id="5141738at2759"/>
<dbReference type="Gramene" id="TVU18762">
    <property type="protein sequence ID" value="TVU18762"/>
    <property type="gene ID" value="EJB05_34875"/>
</dbReference>
<evidence type="ECO:0000256" key="3">
    <source>
        <dbReference type="ARBA" id="ARBA00022989"/>
    </source>
</evidence>
<dbReference type="GO" id="GO:0016020">
    <property type="term" value="C:membrane"/>
    <property type="evidence" value="ECO:0007669"/>
    <property type="project" value="UniProtKB-SubCell"/>
</dbReference>
<keyword evidence="4 6" id="KW-0472">Membrane</keyword>
<dbReference type="GO" id="GO:0022857">
    <property type="term" value="F:transmembrane transporter activity"/>
    <property type="evidence" value="ECO:0007669"/>
    <property type="project" value="InterPro"/>
</dbReference>
<evidence type="ECO:0008006" key="9">
    <source>
        <dbReference type="Google" id="ProtNLM"/>
    </source>
</evidence>
<accession>A0A5J9U4X4</accession>
<comment type="subcellular location">
    <subcellularLocation>
        <location evidence="1">Membrane</location>
    </subcellularLocation>
</comment>
<dbReference type="Gene3D" id="1.20.1250.20">
    <property type="entry name" value="MFS general substrate transporter like domains"/>
    <property type="match status" value="1"/>
</dbReference>
<dbReference type="Pfam" id="PF00083">
    <property type="entry name" value="Sugar_tr"/>
    <property type="match status" value="1"/>
</dbReference>
<comment type="caution">
    <text evidence="7">The sequence shown here is derived from an EMBL/GenBank/DDBJ whole genome shotgun (WGS) entry which is preliminary data.</text>
</comment>
<evidence type="ECO:0000256" key="6">
    <source>
        <dbReference type="SAM" id="Phobius"/>
    </source>
</evidence>
<gene>
    <name evidence="7" type="ORF">EJB05_34875</name>
</gene>
<organism evidence="7 8">
    <name type="scientific">Eragrostis curvula</name>
    <name type="common">weeping love grass</name>
    <dbReference type="NCBI Taxonomy" id="38414"/>
    <lineage>
        <taxon>Eukaryota</taxon>
        <taxon>Viridiplantae</taxon>
        <taxon>Streptophyta</taxon>
        <taxon>Embryophyta</taxon>
        <taxon>Tracheophyta</taxon>
        <taxon>Spermatophyta</taxon>
        <taxon>Magnoliopsida</taxon>
        <taxon>Liliopsida</taxon>
        <taxon>Poales</taxon>
        <taxon>Poaceae</taxon>
        <taxon>PACMAD clade</taxon>
        <taxon>Chloridoideae</taxon>
        <taxon>Eragrostideae</taxon>
        <taxon>Eragrostidinae</taxon>
        <taxon>Eragrostis</taxon>
    </lineage>
</organism>
<keyword evidence="2 6" id="KW-0812">Transmembrane</keyword>
<keyword evidence="3 6" id="KW-1133">Transmembrane helix</keyword>
<name>A0A5J9U4X4_9POAL</name>
<evidence type="ECO:0000313" key="7">
    <source>
        <dbReference type="EMBL" id="TVU18762.1"/>
    </source>
</evidence>
<dbReference type="EMBL" id="RWGY01000029">
    <property type="protein sequence ID" value="TVU18762.1"/>
    <property type="molecule type" value="Genomic_DNA"/>
</dbReference>